<comment type="similarity">
    <text evidence="1">Belongs to the short-chain dehydrogenases/reductases (SDR) family.</text>
</comment>
<dbReference type="Proteomes" id="UP000014540">
    <property type="component" value="Unassembled WGS sequence"/>
</dbReference>
<dbReference type="AlphaFoldDB" id="S3UQJ8"/>
<comment type="caution">
    <text evidence="2">The sequence shown here is derived from an EMBL/GenBank/DDBJ whole genome shotgun (WGS) entry which is preliminary data.</text>
</comment>
<dbReference type="InterPro" id="IPR002347">
    <property type="entry name" value="SDR_fam"/>
</dbReference>
<name>S3UQJ8_9LEPT</name>
<dbReference type="CDD" id="cd05233">
    <property type="entry name" value="SDR_c"/>
    <property type="match status" value="1"/>
</dbReference>
<dbReference type="SUPFAM" id="SSF51735">
    <property type="entry name" value="NAD(P)-binding Rossmann-fold domains"/>
    <property type="match status" value="1"/>
</dbReference>
<dbReference type="STRING" id="1193011.LEP1GSC058_1030"/>
<dbReference type="GO" id="GO:0016616">
    <property type="term" value="F:oxidoreductase activity, acting on the CH-OH group of donors, NAD or NADP as acceptor"/>
    <property type="evidence" value="ECO:0007669"/>
    <property type="project" value="TreeGrafter"/>
</dbReference>
<organism evidence="2 3">
    <name type="scientific">Leptospira fainei serovar Hurstbridge str. BUT 6</name>
    <dbReference type="NCBI Taxonomy" id="1193011"/>
    <lineage>
        <taxon>Bacteria</taxon>
        <taxon>Pseudomonadati</taxon>
        <taxon>Spirochaetota</taxon>
        <taxon>Spirochaetia</taxon>
        <taxon>Leptospirales</taxon>
        <taxon>Leptospiraceae</taxon>
        <taxon>Leptospira</taxon>
    </lineage>
</organism>
<accession>S3UQJ8</accession>
<dbReference type="Pfam" id="PF13561">
    <property type="entry name" value="adh_short_C2"/>
    <property type="match status" value="1"/>
</dbReference>
<dbReference type="OrthoDB" id="9803333at2"/>
<dbReference type="Gene3D" id="3.40.50.720">
    <property type="entry name" value="NAD(P)-binding Rossmann-like Domain"/>
    <property type="match status" value="1"/>
</dbReference>
<dbReference type="EMBL" id="AKWZ02000011">
    <property type="protein sequence ID" value="EPG72676.1"/>
    <property type="molecule type" value="Genomic_DNA"/>
</dbReference>
<evidence type="ECO:0000256" key="1">
    <source>
        <dbReference type="ARBA" id="ARBA00006484"/>
    </source>
</evidence>
<gene>
    <name evidence="2" type="ORF">LEP1GSC058_1030</name>
</gene>
<dbReference type="RefSeq" id="WP_016551242.1">
    <property type="nucleotide sequence ID" value="NZ_AKWZ02000011.1"/>
</dbReference>
<dbReference type="PROSITE" id="PS00061">
    <property type="entry name" value="ADH_SHORT"/>
    <property type="match status" value="1"/>
</dbReference>
<dbReference type="InterPro" id="IPR036291">
    <property type="entry name" value="NAD(P)-bd_dom_sf"/>
</dbReference>
<dbReference type="PANTHER" id="PTHR42760:SF40">
    <property type="entry name" value="3-OXOACYL-[ACYL-CARRIER-PROTEIN] REDUCTASE, CHLOROPLASTIC"/>
    <property type="match status" value="1"/>
</dbReference>
<evidence type="ECO:0000313" key="2">
    <source>
        <dbReference type="EMBL" id="EPG72676.1"/>
    </source>
</evidence>
<proteinExistence type="inferred from homology"/>
<dbReference type="PRINTS" id="PR00081">
    <property type="entry name" value="GDHRDH"/>
</dbReference>
<reference evidence="2" key="1">
    <citation type="submission" date="2013-04" db="EMBL/GenBank/DDBJ databases">
        <authorList>
            <person name="Harkins D.M."/>
            <person name="Durkin A.S."/>
            <person name="Selengut J.D."/>
            <person name="Sanka R."/>
            <person name="DePew J."/>
            <person name="Purushe J."/>
            <person name="Ahmed A."/>
            <person name="van der Linden H."/>
            <person name="Goris M.G.A."/>
            <person name="Hartskeerl R.A."/>
            <person name="Vinetz J.M."/>
            <person name="Sutton G.G."/>
            <person name="Nelson W.C."/>
            <person name="Fouts D.E."/>
        </authorList>
    </citation>
    <scope>NUCLEOTIDE SEQUENCE [LARGE SCALE GENOMIC DNA]</scope>
    <source>
        <strain evidence="2">BUT 6</strain>
    </source>
</reference>
<protein>
    <submittedName>
        <fullName evidence="2">Oxidoreductase, short chain dehydrogenase/reductase family protein</fullName>
    </submittedName>
</protein>
<dbReference type="InterPro" id="IPR020904">
    <property type="entry name" value="Sc_DH/Rdtase_CS"/>
</dbReference>
<keyword evidence="3" id="KW-1185">Reference proteome</keyword>
<dbReference type="PANTHER" id="PTHR42760">
    <property type="entry name" value="SHORT-CHAIN DEHYDROGENASES/REDUCTASES FAMILY MEMBER"/>
    <property type="match status" value="1"/>
</dbReference>
<dbReference type="GO" id="GO:0030497">
    <property type="term" value="P:fatty acid elongation"/>
    <property type="evidence" value="ECO:0007669"/>
    <property type="project" value="TreeGrafter"/>
</dbReference>
<evidence type="ECO:0000313" key="3">
    <source>
        <dbReference type="Proteomes" id="UP000014540"/>
    </source>
</evidence>
<sequence>MLKNPLEFGSILVTGGSGGLGRALVRNFTAAGFSVWNWDKNPPAKIESGESFVSIDLLSAVRVKEECRSLVENLTSPGQERRLTGFVHCAGYGGPYHKITEVTLEEWDAIFSVNLRSAFQITQTLLPILSTQKFGRLIYIASSLSIKGRALSVAYSASKHGLAGFVKSIAAEWGEFGITANAISPGYIETKMGIREDQVDDHREKILSMTPTKTIASPEEIARVASFLLSDDSRYINGANWAVDGGITAI</sequence>